<dbReference type="PANTHER" id="PTHR21661:SF71">
    <property type="entry name" value="EPOXIDE HYDROLASE N-TERMINAL DOMAIN-CONTAINING PROTEIN"/>
    <property type="match status" value="1"/>
</dbReference>
<name>A0AAN6VRU1_9PEZI</name>
<keyword evidence="2 4" id="KW-0378">Hydrolase</keyword>
<dbReference type="GO" id="GO:0004301">
    <property type="term" value="F:epoxide hydrolase activity"/>
    <property type="evidence" value="ECO:0007669"/>
    <property type="project" value="TreeGrafter"/>
</dbReference>
<evidence type="ECO:0000256" key="2">
    <source>
        <dbReference type="ARBA" id="ARBA00022801"/>
    </source>
</evidence>
<keyword evidence="5" id="KW-1185">Reference proteome</keyword>
<reference evidence="4" key="1">
    <citation type="journal article" date="2023" name="Mol. Phylogenet. Evol.">
        <title>Genome-scale phylogeny and comparative genomics of the fungal order Sordariales.</title>
        <authorList>
            <person name="Hensen N."/>
            <person name="Bonometti L."/>
            <person name="Westerberg I."/>
            <person name="Brannstrom I.O."/>
            <person name="Guillou S."/>
            <person name="Cros-Aarteil S."/>
            <person name="Calhoun S."/>
            <person name="Haridas S."/>
            <person name="Kuo A."/>
            <person name="Mondo S."/>
            <person name="Pangilinan J."/>
            <person name="Riley R."/>
            <person name="LaButti K."/>
            <person name="Andreopoulos B."/>
            <person name="Lipzen A."/>
            <person name="Chen C."/>
            <person name="Yan M."/>
            <person name="Daum C."/>
            <person name="Ng V."/>
            <person name="Clum A."/>
            <person name="Steindorff A."/>
            <person name="Ohm R.A."/>
            <person name="Martin F."/>
            <person name="Silar P."/>
            <person name="Natvig D.O."/>
            <person name="Lalanne C."/>
            <person name="Gautier V."/>
            <person name="Ament-Velasquez S.L."/>
            <person name="Kruys A."/>
            <person name="Hutchinson M.I."/>
            <person name="Powell A.J."/>
            <person name="Barry K."/>
            <person name="Miller A.N."/>
            <person name="Grigoriev I.V."/>
            <person name="Debuchy R."/>
            <person name="Gladieux P."/>
            <person name="Hiltunen Thoren M."/>
            <person name="Johannesson H."/>
        </authorList>
    </citation>
    <scope>NUCLEOTIDE SEQUENCE</scope>
    <source>
        <strain evidence="4">CBS 538.74</strain>
    </source>
</reference>
<gene>
    <name evidence="4" type="ORF">C8A00DRAFT_30617</name>
</gene>
<feature type="domain" description="Epoxide hydrolase N-terminal" evidence="3">
    <location>
        <begin position="13"/>
        <end position="128"/>
    </location>
</feature>
<comment type="similarity">
    <text evidence="1">Belongs to the peptidase S33 family.</text>
</comment>
<dbReference type="Proteomes" id="UP001302745">
    <property type="component" value="Unassembled WGS sequence"/>
</dbReference>
<evidence type="ECO:0000256" key="1">
    <source>
        <dbReference type="ARBA" id="ARBA00010088"/>
    </source>
</evidence>
<dbReference type="InterPro" id="IPR010497">
    <property type="entry name" value="Epoxide_hydro_N"/>
</dbReference>
<feature type="non-terminal residue" evidence="4">
    <location>
        <position position="245"/>
    </location>
</feature>
<organism evidence="4 5">
    <name type="scientific">Chaetomidium leptoderma</name>
    <dbReference type="NCBI Taxonomy" id="669021"/>
    <lineage>
        <taxon>Eukaryota</taxon>
        <taxon>Fungi</taxon>
        <taxon>Dikarya</taxon>
        <taxon>Ascomycota</taxon>
        <taxon>Pezizomycotina</taxon>
        <taxon>Sordariomycetes</taxon>
        <taxon>Sordariomycetidae</taxon>
        <taxon>Sordariales</taxon>
        <taxon>Chaetomiaceae</taxon>
        <taxon>Chaetomidium</taxon>
    </lineage>
</organism>
<reference evidence="4" key="2">
    <citation type="submission" date="2023-05" db="EMBL/GenBank/DDBJ databases">
        <authorList>
            <consortium name="Lawrence Berkeley National Laboratory"/>
            <person name="Steindorff A."/>
            <person name="Hensen N."/>
            <person name="Bonometti L."/>
            <person name="Westerberg I."/>
            <person name="Brannstrom I.O."/>
            <person name="Guillou S."/>
            <person name="Cros-Aarteil S."/>
            <person name="Calhoun S."/>
            <person name="Haridas S."/>
            <person name="Kuo A."/>
            <person name="Mondo S."/>
            <person name="Pangilinan J."/>
            <person name="Riley R."/>
            <person name="Labutti K."/>
            <person name="Andreopoulos B."/>
            <person name="Lipzen A."/>
            <person name="Chen C."/>
            <person name="Yanf M."/>
            <person name="Daum C."/>
            <person name="Ng V."/>
            <person name="Clum A."/>
            <person name="Ohm R."/>
            <person name="Martin F."/>
            <person name="Silar P."/>
            <person name="Natvig D."/>
            <person name="Lalanne C."/>
            <person name="Gautier V."/>
            <person name="Ament-Velasquez S.L."/>
            <person name="Kruys A."/>
            <person name="Hutchinson M.I."/>
            <person name="Powell A.J."/>
            <person name="Barry K."/>
            <person name="Miller A.N."/>
            <person name="Grigoriev I.V."/>
            <person name="Debuchy R."/>
            <person name="Gladieux P."/>
            <person name="Thoren M.H."/>
            <person name="Johannesson H."/>
        </authorList>
    </citation>
    <scope>NUCLEOTIDE SEQUENCE</scope>
    <source>
        <strain evidence="4">CBS 538.74</strain>
    </source>
</reference>
<sequence length="245" mass="26144">MAEAVSSPVADEVKPYTIRIPTKHLDLTRQKLELTRLPHEPSPHNHNTWAPKPLIEPLIDYWLESYSWRATEARLNTTTTTPQFRTAIHPSPPLLPPGLSPPIRIHFIHARSTQPGAIPLLLIPPFPLPNLALESLVPLLTCSSSSSSSSTPDDDGGERAQAFHVVIPSLPGVAFSDPLPLAAIDGTTMMNPVVATAGVLDVLMCRLGYGTTTTTTTTTSGSGGGYLVSAVAPGWAGAGRVDERI</sequence>
<protein>
    <submittedName>
        <fullName evidence="4">Alpha/Beta hydrolase protein</fullName>
    </submittedName>
</protein>
<evidence type="ECO:0000313" key="5">
    <source>
        <dbReference type="Proteomes" id="UP001302745"/>
    </source>
</evidence>
<comment type="caution">
    <text evidence="4">The sequence shown here is derived from an EMBL/GenBank/DDBJ whole genome shotgun (WGS) entry which is preliminary data.</text>
</comment>
<dbReference type="Gene3D" id="3.40.50.1820">
    <property type="entry name" value="alpha/beta hydrolase"/>
    <property type="match status" value="1"/>
</dbReference>
<dbReference type="AlphaFoldDB" id="A0AAN6VRU1"/>
<accession>A0AAN6VRU1</accession>
<dbReference type="EMBL" id="MU856867">
    <property type="protein sequence ID" value="KAK4156449.1"/>
    <property type="molecule type" value="Genomic_DNA"/>
</dbReference>
<evidence type="ECO:0000259" key="3">
    <source>
        <dbReference type="Pfam" id="PF06441"/>
    </source>
</evidence>
<dbReference type="SUPFAM" id="SSF53474">
    <property type="entry name" value="alpha/beta-Hydrolases"/>
    <property type="match status" value="1"/>
</dbReference>
<evidence type="ECO:0000313" key="4">
    <source>
        <dbReference type="EMBL" id="KAK4156449.1"/>
    </source>
</evidence>
<dbReference type="InterPro" id="IPR029058">
    <property type="entry name" value="AB_hydrolase_fold"/>
</dbReference>
<dbReference type="GO" id="GO:0097176">
    <property type="term" value="P:epoxide metabolic process"/>
    <property type="evidence" value="ECO:0007669"/>
    <property type="project" value="TreeGrafter"/>
</dbReference>
<dbReference type="Pfam" id="PF06441">
    <property type="entry name" value="EHN"/>
    <property type="match status" value="1"/>
</dbReference>
<dbReference type="PANTHER" id="PTHR21661">
    <property type="entry name" value="EPOXIDE HYDROLASE 1-RELATED"/>
    <property type="match status" value="1"/>
</dbReference>
<proteinExistence type="inferred from homology"/>